<dbReference type="Proteomes" id="UP000001849">
    <property type="component" value="Segment"/>
</dbReference>
<reference evidence="1 2" key="1">
    <citation type="submission" date="2008-06" db="EMBL/GenBank/DDBJ databases">
        <authorList>
            <person name="Smith A.L."/>
            <person name="Paladin E.C."/>
            <person name="Jacobs-Sera D."/>
            <person name="Hendirx R.W."/>
            <person name="Hatfull G.F."/>
        </authorList>
    </citation>
    <scope>NUCLEOTIDE SEQUENCE [LARGE SCALE GENOMIC DNA]</scope>
</reference>
<proteinExistence type="predicted"/>
<gene>
    <name evidence="1" type="primary">177</name>
    <name evidence="1" type="ORF">MYRNA_177</name>
</gene>
<evidence type="ECO:0000313" key="1">
    <source>
        <dbReference type="EMBL" id="ACH62146.1"/>
    </source>
</evidence>
<dbReference type="RefSeq" id="YP_002225056.1">
    <property type="nucleotide sequence ID" value="NC_011273.1"/>
</dbReference>
<dbReference type="GeneID" id="6920881"/>
<accession>B5LJE9</accession>
<dbReference type="KEGG" id="vg:6920881"/>
<name>B5LJE9_9CAUD</name>
<dbReference type="OrthoDB" id="28791at10239"/>
<dbReference type="Pfam" id="PF25186">
    <property type="entry name" value="Tad4"/>
    <property type="match status" value="1"/>
</dbReference>
<protein>
    <submittedName>
        <fullName evidence="1">Uncharacterized protein</fullName>
    </submittedName>
</protein>
<sequence>MPVKAKDATKWADQELELRQDETGQRFLEFFTEWFTLAEKLYEERGEHGNLVRSCVSSVRHALLDVESRRGYLAMEWLGQMLLLAEQNWVYGAEMERGLTVLERRMMEVMAAVKLVELQESAKL</sequence>
<dbReference type="EMBL" id="EU826466">
    <property type="protein sequence ID" value="ACH62146.1"/>
    <property type="molecule type" value="Genomic_DNA"/>
</dbReference>
<keyword evidence="2" id="KW-1185">Reference proteome</keyword>
<evidence type="ECO:0000313" key="2">
    <source>
        <dbReference type="Proteomes" id="UP000001849"/>
    </source>
</evidence>
<dbReference type="InterPro" id="IPR057385">
    <property type="entry name" value="Tad4-like"/>
</dbReference>
<organism evidence="1 2">
    <name type="scientific">Mycobacterium phage Myrna</name>
    <dbReference type="NCBI Taxonomy" id="546805"/>
    <lineage>
        <taxon>Viruses</taxon>
        <taxon>Duplodnaviria</taxon>
        <taxon>Heunggongvirae</taxon>
        <taxon>Uroviricota</taxon>
        <taxon>Caudoviricetes</taxon>
        <taxon>Ceeclamvirinae</taxon>
        <taxon>Myrnavirus</taxon>
        <taxon>Myrnavirus myrna</taxon>
    </lineage>
</organism>